<evidence type="ECO:0000256" key="6">
    <source>
        <dbReference type="ARBA" id="ARBA00022692"/>
    </source>
</evidence>
<dbReference type="GO" id="GO:0016024">
    <property type="term" value="P:CDP-diacylglycerol biosynthetic process"/>
    <property type="evidence" value="ECO:0007669"/>
    <property type="project" value="TreeGrafter"/>
</dbReference>
<name>T0YMF3_9ZZZZ</name>
<evidence type="ECO:0000256" key="10">
    <source>
        <dbReference type="ARBA" id="ARBA00023136"/>
    </source>
</evidence>
<keyword evidence="6 13" id="KW-0812">Transmembrane</keyword>
<evidence type="ECO:0000256" key="13">
    <source>
        <dbReference type="SAM" id="Phobius"/>
    </source>
</evidence>
<dbReference type="PANTHER" id="PTHR46382">
    <property type="entry name" value="PHOSPHATIDATE CYTIDYLYLTRANSFERASE"/>
    <property type="match status" value="1"/>
</dbReference>
<dbReference type="Pfam" id="PF01148">
    <property type="entry name" value="CTP_transf_1"/>
    <property type="match status" value="1"/>
</dbReference>
<keyword evidence="8 13" id="KW-1133">Transmembrane helix</keyword>
<sequence length="264" mass="29221">MERRRLVTGFLLAPIAFLIAFWASISWIALIYAIFITLGAFEWAGFARASIYERAGFMIAVAGVILILWLYRPAGWMTLTEVAAFGWVLAPILIIWRRAPLARPWVFLAGFLALVPAWCALVALVEPSGHENDLLLAFLLLVWGVDSGAYLIGRLYGRHPLAPRVSPNKTWEGVWGGVLAVGIAILVMRSFFGISFAAGLLMGTAVWIFAIIGDLLESCFKRWSGMKDSGRLFPGHGGVLDRIDSWIAAAPVFLLCSRWLLRWA</sequence>
<feature type="transmembrane region" description="Helical" evidence="13">
    <location>
        <begin position="78"/>
        <end position="99"/>
    </location>
</feature>
<feature type="transmembrane region" description="Helical" evidence="13">
    <location>
        <begin position="134"/>
        <end position="153"/>
    </location>
</feature>
<evidence type="ECO:0000256" key="9">
    <source>
        <dbReference type="ARBA" id="ARBA00023098"/>
    </source>
</evidence>
<evidence type="ECO:0000256" key="7">
    <source>
        <dbReference type="ARBA" id="ARBA00022695"/>
    </source>
</evidence>
<evidence type="ECO:0000256" key="1">
    <source>
        <dbReference type="ARBA" id="ARBA00004651"/>
    </source>
</evidence>
<keyword evidence="5 14" id="KW-0808">Transferase</keyword>
<dbReference type="EC" id="2.7.-.-" evidence="14"/>
<dbReference type="PANTHER" id="PTHR46382:SF1">
    <property type="entry name" value="PHOSPHATIDATE CYTIDYLYLTRANSFERASE"/>
    <property type="match status" value="1"/>
</dbReference>
<feature type="transmembrane region" description="Helical" evidence="13">
    <location>
        <begin position="199"/>
        <end position="223"/>
    </location>
</feature>
<dbReference type="AlphaFoldDB" id="T0YMF3"/>
<organism evidence="14">
    <name type="scientific">mine drainage metagenome</name>
    <dbReference type="NCBI Taxonomy" id="410659"/>
    <lineage>
        <taxon>unclassified sequences</taxon>
        <taxon>metagenomes</taxon>
        <taxon>ecological metagenomes</taxon>
    </lineage>
</organism>
<reference evidence="14" key="2">
    <citation type="journal article" date="2014" name="ISME J.">
        <title>Microbial stratification in low pH oxic and suboxic macroscopic growths along an acid mine drainage.</title>
        <authorList>
            <person name="Mendez-Garcia C."/>
            <person name="Mesa V."/>
            <person name="Sprenger R.R."/>
            <person name="Richter M."/>
            <person name="Diez M.S."/>
            <person name="Solano J."/>
            <person name="Bargiela R."/>
            <person name="Golyshina O.V."/>
            <person name="Manteca A."/>
            <person name="Ramos J.L."/>
            <person name="Gallego J.R."/>
            <person name="Llorente I."/>
            <person name="Martins Dos Santos V.A."/>
            <person name="Jensen O.N."/>
            <person name="Pelaez A.I."/>
            <person name="Sanchez J."/>
            <person name="Ferrer M."/>
        </authorList>
    </citation>
    <scope>NUCLEOTIDE SEQUENCE</scope>
</reference>
<evidence type="ECO:0000256" key="5">
    <source>
        <dbReference type="ARBA" id="ARBA00022679"/>
    </source>
</evidence>
<comment type="caution">
    <text evidence="14">The sequence shown here is derived from an EMBL/GenBank/DDBJ whole genome shotgun (WGS) entry which is preliminary data.</text>
</comment>
<evidence type="ECO:0000256" key="2">
    <source>
        <dbReference type="ARBA" id="ARBA00010185"/>
    </source>
</evidence>
<keyword evidence="10 13" id="KW-0472">Membrane</keyword>
<keyword evidence="7 14" id="KW-0548">Nucleotidyltransferase</keyword>
<keyword evidence="4" id="KW-0444">Lipid biosynthesis</keyword>
<evidence type="ECO:0000256" key="8">
    <source>
        <dbReference type="ARBA" id="ARBA00022989"/>
    </source>
</evidence>
<comment type="subcellular location">
    <subcellularLocation>
        <location evidence="1">Cell membrane</location>
        <topology evidence="1">Multi-pass membrane protein</topology>
    </subcellularLocation>
</comment>
<accession>T0YMF3</accession>
<dbReference type="GO" id="GO:0005886">
    <property type="term" value="C:plasma membrane"/>
    <property type="evidence" value="ECO:0007669"/>
    <property type="project" value="UniProtKB-SubCell"/>
</dbReference>
<dbReference type="EMBL" id="AUZY01011541">
    <property type="protein sequence ID" value="EQD34288.1"/>
    <property type="molecule type" value="Genomic_DNA"/>
</dbReference>
<keyword evidence="3" id="KW-1003">Cell membrane</keyword>
<evidence type="ECO:0000256" key="3">
    <source>
        <dbReference type="ARBA" id="ARBA00022475"/>
    </source>
</evidence>
<feature type="transmembrane region" description="Helical" evidence="13">
    <location>
        <begin position="12"/>
        <end position="35"/>
    </location>
</feature>
<dbReference type="PROSITE" id="PS01315">
    <property type="entry name" value="CDS"/>
    <property type="match status" value="1"/>
</dbReference>
<keyword evidence="12" id="KW-1208">Phospholipid metabolism</keyword>
<feature type="transmembrane region" description="Helical" evidence="13">
    <location>
        <begin position="173"/>
        <end position="192"/>
    </location>
</feature>
<reference evidence="14" key="1">
    <citation type="submission" date="2013-08" db="EMBL/GenBank/DDBJ databases">
        <authorList>
            <person name="Mendez C."/>
            <person name="Richter M."/>
            <person name="Ferrer M."/>
            <person name="Sanchez J."/>
        </authorList>
    </citation>
    <scope>NUCLEOTIDE SEQUENCE</scope>
</reference>
<dbReference type="InterPro" id="IPR000374">
    <property type="entry name" value="PC_trans"/>
</dbReference>
<feature type="transmembrane region" description="Helical" evidence="13">
    <location>
        <begin position="55"/>
        <end position="71"/>
    </location>
</feature>
<dbReference type="GO" id="GO:0004605">
    <property type="term" value="F:phosphatidate cytidylyltransferase activity"/>
    <property type="evidence" value="ECO:0007669"/>
    <property type="project" value="TreeGrafter"/>
</dbReference>
<feature type="transmembrane region" description="Helical" evidence="13">
    <location>
        <begin position="105"/>
        <end position="125"/>
    </location>
</feature>
<keyword evidence="11" id="KW-0594">Phospholipid biosynthesis</keyword>
<comment type="similarity">
    <text evidence="2">Belongs to the CDS family.</text>
</comment>
<evidence type="ECO:0000256" key="4">
    <source>
        <dbReference type="ARBA" id="ARBA00022516"/>
    </source>
</evidence>
<evidence type="ECO:0000256" key="11">
    <source>
        <dbReference type="ARBA" id="ARBA00023209"/>
    </source>
</evidence>
<proteinExistence type="inferred from homology"/>
<evidence type="ECO:0000313" key="14">
    <source>
        <dbReference type="EMBL" id="EQD34288.1"/>
    </source>
</evidence>
<gene>
    <name evidence="14" type="ORF">B1B_17283</name>
</gene>
<keyword evidence="9" id="KW-0443">Lipid metabolism</keyword>
<evidence type="ECO:0000256" key="12">
    <source>
        <dbReference type="ARBA" id="ARBA00023264"/>
    </source>
</evidence>
<protein>
    <submittedName>
        <fullName evidence="14">Phosphatidate cytidylyltransferase</fullName>
        <ecNumber evidence="14">2.7.-.-</ecNumber>
    </submittedName>
</protein>